<evidence type="ECO:0000313" key="13">
    <source>
        <dbReference type="EMBL" id="QNO45300.1"/>
    </source>
</evidence>
<dbReference type="EMBL" id="MT631147">
    <property type="protein sequence ID" value="QNO45737.1"/>
    <property type="molecule type" value="Genomic_DNA"/>
</dbReference>
<dbReference type="EMBL" id="MT631092">
    <property type="protein sequence ID" value="QNO45300.1"/>
    <property type="molecule type" value="Genomic_DNA"/>
</dbReference>
<dbReference type="EMBL" id="MT630729">
    <property type="protein sequence ID" value="QNO42294.1"/>
    <property type="molecule type" value="Genomic_DNA"/>
</dbReference>
<dbReference type="EMBL" id="MT630809">
    <property type="protein sequence ID" value="QNO43320.1"/>
    <property type="molecule type" value="Genomic_DNA"/>
</dbReference>
<sequence length="1266" mass="144172">MSTWQERWEDEERVDDGILWAPTPKGPLEKEEEGKLSKLFGVLLTGERASGSLIYAARKRTLGEIDWIEEREEGEWFKEISPSQALGISTSETKFLSARGVTSFALDILLDPTTYIGVGVIGKGAKAVKGTPKALRIGRSISKDITVNSLGIDYLQDTIARGISRGTAEKKLIAAIGRGQTEYLAAKKFSESSVHIFGQKLFYTAPYEKAAKAGWEALPYAHKRAQGVDLLRTAFVPFHKAIQDVGEEVKKPFLQFYRQSAYQTAKARTRIKEISKTTSKAQTRDVTAMLDASRLVLSPEEQAAKAVARAAGEPRKILPEREVDPEAVAAVRDLRKILDDAFDEKVALGMIKEDQYRKGYMPHILTKEGRKYVEEKHRDDINQVVFKQGSSMRRTLEGNVAQINKWMQEQHGAKKFFVDDPYLATQTYISKHVRAVEYRKLREEVLTKHGQPTGFPLGQAPENVVIDGIPQTLFKYSKEKESHFPSSSFARSEIDRLSPIEYKQAETYIPTSVAKELQRTHPTHSWWTDTYDPALATLKKSWIAAWPGYYARNLYGGVGWQNILAGVEPADYAHNVDILYGDPKKVYDIPLYGKKTGAELKELMESHNIYGQTGYIGEPATQSVTGVLSKAYEKYPEQAMRLSENQLRGPVFLHYLKKTGDPEYAAEMVYKFHFEYLRGTYSEFEEEALTRFFPFYKWARGNIPLQSEMVVRQPGTYAALAKWNEMGTTPEEYNKQPDWSKEKISYVAGATTITTDLPVTDLPGLYGADDLWFATNPFAKLGVHALTGRDQHGRYMYPPTTLEGAKQYTEMTAKTFAGRHVFAMEELEKTRTGERPLSHTALHQIAGVGVYSPKQDAETKEQRSSVQIGVLNILTQFTNKRTKATVARVIDGDTIELEDGTRVRLLGIDTAEKGEPTYEHAKQKLEELVLNKEVYLESGVEDQDHYGRSLRYVFRNNENINLKMVKEGYAPTLFFPQNKKYKEEFEEAERIAIKEEIGPRWNETVRRAFLSFETEQHKDWSPTLKQKEAAWEAAGKPKDFHIKTLADGELLVLPHELYEASKGFKPTEEQLKYILATREPALLESPMQTILRDTLRRAYDPPGSREARYNKMVAERQEFKSGQLRPEQPTEEQRMESWRRAGLAPGQSYIQKVYRDDLGQLQGVSTFTPDEMEEMEGWKPSETEARRAFRDARKMLPKEQFKLLAREYAAEQEQERLMEEELAGIAIGSPIQIERDALLVPLELMEGERRARRQELEDMLGRGVDR</sequence>
<evidence type="ECO:0000313" key="9">
    <source>
        <dbReference type="EMBL" id="QNO42453.1"/>
    </source>
</evidence>
<accession>A0A7G9Y2R0</accession>
<dbReference type="PROSITE" id="PS50830">
    <property type="entry name" value="TNASE_3"/>
    <property type="match status" value="1"/>
</dbReference>
<dbReference type="InterPro" id="IPR035437">
    <property type="entry name" value="SNase_OB-fold_sf"/>
</dbReference>
<reference evidence="8" key="1">
    <citation type="submission" date="2020-06" db="EMBL/GenBank/DDBJ databases">
        <title>Unique genomic features of the anaerobic methanotrophic archaea.</title>
        <authorList>
            <person name="Chadwick G.L."/>
            <person name="Skennerton C.T."/>
            <person name="Laso-Perez R."/>
            <person name="Leu A.O."/>
            <person name="Speth D.R."/>
            <person name="Yu H."/>
            <person name="Morgan-Lang C."/>
            <person name="Hatzenpichler R."/>
            <person name="Goudeau D."/>
            <person name="Malmstrom R."/>
            <person name="Brazelton W.J."/>
            <person name="Woyke T."/>
            <person name="Hallam S.J."/>
            <person name="Tyson G.W."/>
            <person name="Wegener G."/>
            <person name="Boetius A."/>
            <person name="Orphan V."/>
        </authorList>
    </citation>
    <scope>NUCLEOTIDE SEQUENCE</scope>
</reference>
<evidence type="ECO:0000313" key="11">
    <source>
        <dbReference type="EMBL" id="QNO43129.1"/>
    </source>
</evidence>
<feature type="region of interest" description="Disordered" evidence="4">
    <location>
        <begin position="1"/>
        <end position="26"/>
    </location>
</feature>
<dbReference type="EMBL" id="MT630785">
    <property type="protein sequence ID" value="QNO43012.1"/>
    <property type="molecule type" value="Genomic_DNA"/>
</dbReference>
<evidence type="ECO:0000313" key="7">
    <source>
        <dbReference type="EMBL" id="QNO42059.1"/>
    </source>
</evidence>
<dbReference type="EMBL" id="MT630742">
    <property type="protein sequence ID" value="QNO42453.1"/>
    <property type="molecule type" value="Genomic_DNA"/>
</dbReference>
<gene>
    <name evidence="10" type="ORF">ABGNOHFO_00031</name>
    <name evidence="14" type="ORF">GCLFFNCO_00016</name>
    <name evidence="9" type="ORF">LBOOMNCC_00006</name>
    <name evidence="11" type="ORF">LNNHMJAE_00004</name>
    <name evidence="6" type="ORF">MPGNBCFJ_00009</name>
    <name evidence="13" type="ORF">NCLPMAOE_00004</name>
    <name evidence="7" type="ORF">NIICAKKE_00009</name>
    <name evidence="8" type="ORF">OEDCDHIP_00011</name>
    <name evidence="12" type="ORF">OFNMPKFA_00009</name>
</gene>
<dbReference type="PANTHER" id="PTHR12302:SF3">
    <property type="entry name" value="SERINE_THREONINE-PROTEIN KINASE 31"/>
    <property type="match status" value="1"/>
</dbReference>
<dbReference type="Gene3D" id="2.40.50.90">
    <property type="match status" value="1"/>
</dbReference>
<evidence type="ECO:0000256" key="2">
    <source>
        <dbReference type="ARBA" id="ARBA00022759"/>
    </source>
</evidence>
<name>A0A7G9Y2R0_9EURY</name>
<evidence type="ECO:0000313" key="6">
    <source>
        <dbReference type="EMBL" id="QNO41545.1"/>
    </source>
</evidence>
<dbReference type="EMBL" id="MT630792">
    <property type="protein sequence ID" value="QNO43129.1"/>
    <property type="molecule type" value="Genomic_DNA"/>
</dbReference>
<dbReference type="SMART" id="SM00318">
    <property type="entry name" value="SNc"/>
    <property type="match status" value="1"/>
</dbReference>
<dbReference type="GO" id="GO:0016787">
    <property type="term" value="F:hydrolase activity"/>
    <property type="evidence" value="ECO:0007669"/>
    <property type="project" value="UniProtKB-KW"/>
</dbReference>
<evidence type="ECO:0000256" key="3">
    <source>
        <dbReference type="ARBA" id="ARBA00022801"/>
    </source>
</evidence>
<dbReference type="GO" id="GO:0004519">
    <property type="term" value="F:endonuclease activity"/>
    <property type="evidence" value="ECO:0007669"/>
    <property type="project" value="UniProtKB-KW"/>
</dbReference>
<dbReference type="EMBL" id="MT630650">
    <property type="protein sequence ID" value="QNO41545.1"/>
    <property type="molecule type" value="Genomic_DNA"/>
</dbReference>
<keyword evidence="2" id="KW-0255">Endonuclease</keyword>
<evidence type="ECO:0000313" key="10">
    <source>
        <dbReference type="EMBL" id="QNO43012.1"/>
    </source>
</evidence>
<evidence type="ECO:0000313" key="14">
    <source>
        <dbReference type="EMBL" id="QNO45737.1"/>
    </source>
</evidence>
<dbReference type="Pfam" id="PF00565">
    <property type="entry name" value="SNase"/>
    <property type="match status" value="1"/>
</dbReference>
<dbReference type="EMBL" id="MT630704">
    <property type="protein sequence ID" value="QNO42059.1"/>
    <property type="molecule type" value="Genomic_DNA"/>
</dbReference>
<evidence type="ECO:0000256" key="1">
    <source>
        <dbReference type="ARBA" id="ARBA00022722"/>
    </source>
</evidence>
<keyword evidence="1" id="KW-0540">Nuclease</keyword>
<dbReference type="PANTHER" id="PTHR12302">
    <property type="entry name" value="EBNA2 BINDING PROTEIN P100"/>
    <property type="match status" value="1"/>
</dbReference>
<dbReference type="SUPFAM" id="SSF50199">
    <property type="entry name" value="Staphylococcal nuclease"/>
    <property type="match status" value="1"/>
</dbReference>
<protein>
    <recommendedName>
        <fullName evidence="5">TNase-like domain-containing protein</fullName>
    </recommendedName>
</protein>
<evidence type="ECO:0000256" key="4">
    <source>
        <dbReference type="SAM" id="MobiDB-lite"/>
    </source>
</evidence>
<organism evidence="8">
    <name type="scientific">Candidatus Methanogaster sp. ANME-2c ERB4</name>
    <dbReference type="NCBI Taxonomy" id="2759911"/>
    <lineage>
        <taxon>Archaea</taxon>
        <taxon>Methanobacteriati</taxon>
        <taxon>Methanobacteriota</taxon>
        <taxon>Stenosarchaea group</taxon>
        <taxon>Methanomicrobia</taxon>
        <taxon>Methanosarcinales</taxon>
        <taxon>ANME-2 cluster</taxon>
        <taxon>Candidatus Methanogasteraceae</taxon>
        <taxon>Candidatus Methanogaster</taxon>
    </lineage>
</organism>
<dbReference type="AlphaFoldDB" id="A0A7G9Y2R0"/>
<feature type="domain" description="TNase-like" evidence="5">
    <location>
        <begin position="880"/>
        <end position="998"/>
    </location>
</feature>
<evidence type="ECO:0000259" key="5">
    <source>
        <dbReference type="PROSITE" id="PS50830"/>
    </source>
</evidence>
<evidence type="ECO:0000313" key="12">
    <source>
        <dbReference type="EMBL" id="QNO43320.1"/>
    </source>
</evidence>
<dbReference type="InterPro" id="IPR016071">
    <property type="entry name" value="Staphylococal_nuclease_OB-fold"/>
</dbReference>
<keyword evidence="3" id="KW-0378">Hydrolase</keyword>
<proteinExistence type="predicted"/>
<evidence type="ECO:0000313" key="8">
    <source>
        <dbReference type="EMBL" id="QNO42294.1"/>
    </source>
</evidence>